<keyword evidence="4" id="KW-0548">Nucleotidyltransferase</keyword>
<dbReference type="CDD" id="cd05398">
    <property type="entry name" value="NT_ClassII-CCAase"/>
    <property type="match status" value="1"/>
</dbReference>
<name>A0A5C8P878_9HYPH</name>
<evidence type="ECO:0000259" key="9">
    <source>
        <dbReference type="Pfam" id="PF01743"/>
    </source>
</evidence>
<feature type="domain" description="tRNA nucleotidyltransferase/poly(A) polymerase RNA and SrmB- binding" evidence="10">
    <location>
        <begin position="190"/>
        <end position="241"/>
    </location>
</feature>
<evidence type="ECO:0000256" key="7">
    <source>
        <dbReference type="ARBA" id="ARBA00022842"/>
    </source>
</evidence>
<dbReference type="SUPFAM" id="SSF81891">
    <property type="entry name" value="Poly A polymerase C-terminal region-like"/>
    <property type="match status" value="1"/>
</dbReference>
<gene>
    <name evidence="11" type="ORF">FHP25_37665</name>
</gene>
<dbReference type="GO" id="GO:0016779">
    <property type="term" value="F:nucleotidyltransferase activity"/>
    <property type="evidence" value="ECO:0007669"/>
    <property type="project" value="UniProtKB-KW"/>
</dbReference>
<keyword evidence="7" id="KW-0460">Magnesium</keyword>
<dbReference type="GO" id="GO:0000166">
    <property type="term" value="F:nucleotide binding"/>
    <property type="evidence" value="ECO:0007669"/>
    <property type="project" value="UniProtKB-KW"/>
</dbReference>
<evidence type="ECO:0000256" key="5">
    <source>
        <dbReference type="ARBA" id="ARBA00022723"/>
    </source>
</evidence>
<reference evidence="11 12" key="1">
    <citation type="submission" date="2019-06" db="EMBL/GenBank/DDBJ databases">
        <title>New taxonomy in bacterial strain CC-CFT640, isolated from vineyard.</title>
        <authorList>
            <person name="Lin S.-Y."/>
            <person name="Tsai C.-F."/>
            <person name="Young C.-C."/>
        </authorList>
    </citation>
    <scope>NUCLEOTIDE SEQUENCE [LARGE SCALE GENOMIC DNA]</scope>
    <source>
        <strain evidence="11 12">CC-CFT640</strain>
    </source>
</reference>
<evidence type="ECO:0000256" key="4">
    <source>
        <dbReference type="ARBA" id="ARBA00022695"/>
    </source>
</evidence>
<evidence type="ECO:0000313" key="11">
    <source>
        <dbReference type="EMBL" id="TXL69737.1"/>
    </source>
</evidence>
<dbReference type="GO" id="GO:0046872">
    <property type="term" value="F:metal ion binding"/>
    <property type="evidence" value="ECO:0007669"/>
    <property type="project" value="UniProtKB-KW"/>
</dbReference>
<dbReference type="AlphaFoldDB" id="A0A5C8P878"/>
<evidence type="ECO:0000313" key="12">
    <source>
        <dbReference type="Proteomes" id="UP000321638"/>
    </source>
</evidence>
<dbReference type="InterPro" id="IPR002646">
    <property type="entry name" value="PolA_pol_head_dom"/>
</dbReference>
<dbReference type="EMBL" id="VDUZ01000073">
    <property type="protein sequence ID" value="TXL69737.1"/>
    <property type="molecule type" value="Genomic_DNA"/>
</dbReference>
<dbReference type="PANTHER" id="PTHR46173">
    <property type="entry name" value="CCA TRNA NUCLEOTIDYLTRANSFERASE 1, MITOCHONDRIAL"/>
    <property type="match status" value="1"/>
</dbReference>
<proteinExistence type="inferred from homology"/>
<keyword evidence="12" id="KW-1185">Reference proteome</keyword>
<dbReference type="GO" id="GO:0000049">
    <property type="term" value="F:tRNA binding"/>
    <property type="evidence" value="ECO:0007669"/>
    <property type="project" value="TreeGrafter"/>
</dbReference>
<dbReference type="InterPro" id="IPR050264">
    <property type="entry name" value="Bact_CCA-adding_enz_type3_sf"/>
</dbReference>
<protein>
    <submittedName>
        <fullName evidence="11">CCA tRNA nucleotidyltransferase</fullName>
    </submittedName>
</protein>
<evidence type="ECO:0000259" key="10">
    <source>
        <dbReference type="Pfam" id="PF12627"/>
    </source>
</evidence>
<evidence type="ECO:0000256" key="2">
    <source>
        <dbReference type="ARBA" id="ARBA00022679"/>
    </source>
</evidence>
<dbReference type="RefSeq" id="WP_147852170.1">
    <property type="nucleotide sequence ID" value="NZ_VDUZ01000073.1"/>
</dbReference>
<sequence>MPPTGRLAVQPWMSDPRTRRVLDALARDGIGVRFVGGCVRDALLGKDVVDIDLAIDHPPEAAMRALTAAHLKVIPTGIKHGTITAVSGGRPYEITTLRRDVETDGRHAIVAFTDDWRADAARRDFTFNAMFCDASGDLWDFFSGRDDLVAGRVRFVGDAATRIDEDVLRTLRFFRFHAWYGRAPFDADGFAACRAAAGKLRSLSAERVRKELLKLLAADDPAATIEAMAAIGLFSHWLPEHGGTDLLRRVVANERAVSVADGLRRLAAIIGPAGDATMIGKRLRLSTQESLRLTVMLSAEPVIDVGHGAAAVRRQVYQLGNALYVDRLMRASDAGLPAWMQAYRLATTWTAPELPVSGGDVLKAGVPAGRRVGALVAALEGWWIDRDFAPDRAACLAELRRRIEAGEGA</sequence>
<comment type="caution">
    <text evidence="11">The sequence shown here is derived from an EMBL/GenBank/DDBJ whole genome shotgun (WGS) entry which is preliminary data.</text>
</comment>
<dbReference type="Pfam" id="PF01743">
    <property type="entry name" value="PolyA_pol"/>
    <property type="match status" value="1"/>
</dbReference>
<dbReference type="Proteomes" id="UP000321638">
    <property type="component" value="Unassembled WGS sequence"/>
</dbReference>
<dbReference type="OrthoDB" id="9805698at2"/>
<accession>A0A5C8P878</accession>
<keyword evidence="6" id="KW-0547">Nucleotide-binding</keyword>
<feature type="domain" description="Poly A polymerase head" evidence="9">
    <location>
        <begin position="33"/>
        <end position="154"/>
    </location>
</feature>
<keyword evidence="5" id="KW-0479">Metal-binding</keyword>
<evidence type="ECO:0000256" key="6">
    <source>
        <dbReference type="ARBA" id="ARBA00022741"/>
    </source>
</evidence>
<dbReference type="SUPFAM" id="SSF81301">
    <property type="entry name" value="Nucleotidyltransferase"/>
    <property type="match status" value="1"/>
</dbReference>
<evidence type="ECO:0000256" key="3">
    <source>
        <dbReference type="ARBA" id="ARBA00022694"/>
    </source>
</evidence>
<dbReference type="InterPro" id="IPR032828">
    <property type="entry name" value="PolyA_RNA-bd"/>
</dbReference>
<dbReference type="Gene3D" id="1.10.3090.10">
    <property type="entry name" value="cca-adding enzyme, domain 2"/>
    <property type="match status" value="1"/>
</dbReference>
<keyword evidence="8" id="KW-0694">RNA-binding</keyword>
<dbReference type="PANTHER" id="PTHR46173:SF1">
    <property type="entry name" value="CCA TRNA NUCLEOTIDYLTRANSFERASE 1, MITOCHONDRIAL"/>
    <property type="match status" value="1"/>
</dbReference>
<dbReference type="GO" id="GO:0008033">
    <property type="term" value="P:tRNA processing"/>
    <property type="evidence" value="ECO:0007669"/>
    <property type="project" value="UniProtKB-KW"/>
</dbReference>
<comment type="similarity">
    <text evidence="8">Belongs to the tRNA nucleotidyltransferase/poly(A) polymerase family.</text>
</comment>
<comment type="cofactor">
    <cofactor evidence="1">
        <name>Mg(2+)</name>
        <dbReference type="ChEBI" id="CHEBI:18420"/>
    </cofactor>
</comment>
<evidence type="ECO:0000256" key="1">
    <source>
        <dbReference type="ARBA" id="ARBA00001946"/>
    </source>
</evidence>
<keyword evidence="2 8" id="KW-0808">Transferase</keyword>
<evidence type="ECO:0000256" key="8">
    <source>
        <dbReference type="RuleBase" id="RU003953"/>
    </source>
</evidence>
<dbReference type="Pfam" id="PF12627">
    <property type="entry name" value="PolyA_pol_RNAbd"/>
    <property type="match status" value="1"/>
</dbReference>
<dbReference type="Gene3D" id="3.30.460.10">
    <property type="entry name" value="Beta Polymerase, domain 2"/>
    <property type="match status" value="1"/>
</dbReference>
<keyword evidence="3" id="KW-0819">tRNA processing</keyword>
<organism evidence="11 12">
    <name type="scientific">Vineibacter terrae</name>
    <dbReference type="NCBI Taxonomy" id="2586908"/>
    <lineage>
        <taxon>Bacteria</taxon>
        <taxon>Pseudomonadati</taxon>
        <taxon>Pseudomonadota</taxon>
        <taxon>Alphaproteobacteria</taxon>
        <taxon>Hyphomicrobiales</taxon>
        <taxon>Vineibacter</taxon>
    </lineage>
</organism>
<dbReference type="InterPro" id="IPR043519">
    <property type="entry name" value="NT_sf"/>
</dbReference>